<dbReference type="Gene3D" id="3.40.720.10">
    <property type="entry name" value="Alkaline Phosphatase, subunit A"/>
    <property type="match status" value="1"/>
</dbReference>
<dbReference type="PANTHER" id="PTHR42693:SF53">
    <property type="entry name" value="ENDO-4-O-SULFATASE"/>
    <property type="match status" value="1"/>
</dbReference>
<dbReference type="Pfam" id="PF00884">
    <property type="entry name" value="Sulfatase"/>
    <property type="match status" value="1"/>
</dbReference>
<evidence type="ECO:0000256" key="1">
    <source>
        <dbReference type="ARBA" id="ARBA00008779"/>
    </source>
</evidence>
<feature type="signal peptide" evidence="3">
    <location>
        <begin position="1"/>
        <end position="20"/>
    </location>
</feature>
<dbReference type="EMBL" id="SJSN01000020">
    <property type="protein sequence ID" value="TCD00720.1"/>
    <property type="molecule type" value="Genomic_DNA"/>
</dbReference>
<keyword evidence="3" id="KW-0732">Signal</keyword>
<name>A0A4R0NJ49_9SPHI</name>
<evidence type="ECO:0000256" key="2">
    <source>
        <dbReference type="ARBA" id="ARBA00022801"/>
    </source>
</evidence>
<comment type="similarity">
    <text evidence="1">Belongs to the sulfatase family.</text>
</comment>
<proteinExistence type="inferred from homology"/>
<evidence type="ECO:0000256" key="3">
    <source>
        <dbReference type="SAM" id="SignalP"/>
    </source>
</evidence>
<dbReference type="PANTHER" id="PTHR42693">
    <property type="entry name" value="ARYLSULFATASE FAMILY MEMBER"/>
    <property type="match status" value="1"/>
</dbReference>
<reference evidence="5 6" key="1">
    <citation type="submission" date="2019-02" db="EMBL/GenBank/DDBJ databases">
        <title>Pedobacter sp. RP-3-11 sp. nov., isolated from Arctic soil.</title>
        <authorList>
            <person name="Dahal R.H."/>
        </authorList>
    </citation>
    <scope>NUCLEOTIDE SEQUENCE [LARGE SCALE GENOMIC DNA]</scope>
    <source>
        <strain evidence="5 6">RP-3-11</strain>
    </source>
</reference>
<organism evidence="5 6">
    <name type="scientific">Pedobacter frigidisoli</name>
    <dbReference type="NCBI Taxonomy" id="2530455"/>
    <lineage>
        <taxon>Bacteria</taxon>
        <taxon>Pseudomonadati</taxon>
        <taxon>Bacteroidota</taxon>
        <taxon>Sphingobacteriia</taxon>
        <taxon>Sphingobacteriales</taxon>
        <taxon>Sphingobacteriaceae</taxon>
        <taxon>Pedobacter</taxon>
    </lineage>
</organism>
<dbReference type="InterPro" id="IPR050738">
    <property type="entry name" value="Sulfatase"/>
</dbReference>
<dbReference type="GO" id="GO:0004065">
    <property type="term" value="F:arylsulfatase activity"/>
    <property type="evidence" value="ECO:0007669"/>
    <property type="project" value="TreeGrafter"/>
</dbReference>
<accession>A0A4R0NJ49</accession>
<evidence type="ECO:0000313" key="6">
    <source>
        <dbReference type="Proteomes" id="UP000291485"/>
    </source>
</evidence>
<feature type="chain" id="PRO_5020843894" evidence="3">
    <location>
        <begin position="21"/>
        <end position="356"/>
    </location>
</feature>
<evidence type="ECO:0000259" key="4">
    <source>
        <dbReference type="Pfam" id="PF00884"/>
    </source>
</evidence>
<dbReference type="AlphaFoldDB" id="A0A4R0NJ49"/>
<dbReference type="InterPro" id="IPR000917">
    <property type="entry name" value="Sulfatase_N"/>
</dbReference>
<feature type="domain" description="Sulfatase N-terminal" evidence="4">
    <location>
        <begin position="28"/>
        <end position="331"/>
    </location>
</feature>
<evidence type="ECO:0000313" key="5">
    <source>
        <dbReference type="EMBL" id="TCD00720.1"/>
    </source>
</evidence>
<dbReference type="Proteomes" id="UP000291485">
    <property type="component" value="Unassembled WGS sequence"/>
</dbReference>
<keyword evidence="6" id="KW-1185">Reference proteome</keyword>
<dbReference type="RefSeq" id="WP_165499816.1">
    <property type="nucleotide sequence ID" value="NZ_SJSN01000020.1"/>
</dbReference>
<protein>
    <submittedName>
        <fullName evidence="5">Arylsulfatase</fullName>
    </submittedName>
</protein>
<gene>
    <name evidence="5" type="ORF">EZ449_19655</name>
</gene>
<dbReference type="SUPFAM" id="SSF53649">
    <property type="entry name" value="Alkaline phosphatase-like"/>
    <property type="match status" value="1"/>
</dbReference>
<keyword evidence="2" id="KW-0378">Hydrolase</keyword>
<dbReference type="InterPro" id="IPR017850">
    <property type="entry name" value="Alkaline_phosphatase_core_sf"/>
</dbReference>
<feature type="non-terminal residue" evidence="5">
    <location>
        <position position="356"/>
    </location>
</feature>
<sequence>MIWKKLAACCIALLSIQISAASAQQKKPNIVLIMADDMGYSDIGCYGGEVKTPNLDQLAQRGIRFKKFYNAARCCPTRASLMTGLYPHQAGMGWMAAADMGSAAYSGNLNNTSVTIAEVLRTAGYDTYMTGKWHLTNERKINGNRKDSWPVQRGFNHYFGIIPGGANYYTPELYSDNNRYPAPKDFYLTNAISDTSVKFIGEHFKKQPDAPIFLYVAYTAPHWPLHALQQDIDKYTGVYKKGWDAMRKLRFAQQQKIGLFDAKTILSPSDETVPTWNSLTDTKKNDMASRMAVYAAQIDIMDQGIGRIIKKLKDENQLENTLIFFLSDNGACAEFISSGDSKEVNGKKDTFESYRI</sequence>
<comment type="caution">
    <text evidence="5">The sequence shown here is derived from an EMBL/GenBank/DDBJ whole genome shotgun (WGS) entry which is preliminary data.</text>
</comment>